<dbReference type="CDD" id="cd01949">
    <property type="entry name" value="GGDEF"/>
    <property type="match status" value="1"/>
</dbReference>
<feature type="domain" description="PAS" evidence="1">
    <location>
        <begin position="160"/>
        <end position="212"/>
    </location>
</feature>
<dbReference type="Gene3D" id="3.30.450.20">
    <property type="entry name" value="PAS domain"/>
    <property type="match status" value="3"/>
</dbReference>
<dbReference type="Pfam" id="PF00990">
    <property type="entry name" value="GGDEF"/>
    <property type="match status" value="1"/>
</dbReference>
<dbReference type="InterPro" id="IPR052155">
    <property type="entry name" value="Biofilm_reg_signaling"/>
</dbReference>
<accession>A0A7X6DJI9</accession>
<organism evidence="5 6">
    <name type="scientific">Ramlibacter lithotrophicus</name>
    <dbReference type="NCBI Taxonomy" id="2606681"/>
    <lineage>
        <taxon>Bacteria</taxon>
        <taxon>Pseudomonadati</taxon>
        <taxon>Pseudomonadota</taxon>
        <taxon>Betaproteobacteria</taxon>
        <taxon>Burkholderiales</taxon>
        <taxon>Comamonadaceae</taxon>
        <taxon>Ramlibacter</taxon>
    </lineage>
</organism>
<dbReference type="PANTHER" id="PTHR44757">
    <property type="entry name" value="DIGUANYLATE CYCLASE DGCP"/>
    <property type="match status" value="1"/>
</dbReference>
<dbReference type="NCBIfam" id="TIGR00229">
    <property type="entry name" value="sensory_box"/>
    <property type="match status" value="2"/>
</dbReference>
<comment type="caution">
    <text evidence="5">The sequence shown here is derived from an EMBL/GenBank/DDBJ whole genome shotgun (WGS) entry which is preliminary data.</text>
</comment>
<feature type="domain" description="GGDEF" evidence="4">
    <location>
        <begin position="417"/>
        <end position="555"/>
    </location>
</feature>
<dbReference type="PROSITE" id="PS50887">
    <property type="entry name" value="GGDEF"/>
    <property type="match status" value="1"/>
</dbReference>
<evidence type="ECO:0000313" key="5">
    <source>
        <dbReference type="EMBL" id="NKE68338.1"/>
    </source>
</evidence>
<feature type="domain" description="PAS" evidence="1">
    <location>
        <begin position="279"/>
        <end position="307"/>
    </location>
</feature>
<dbReference type="Pfam" id="PF13426">
    <property type="entry name" value="PAS_9"/>
    <property type="match status" value="1"/>
</dbReference>
<dbReference type="InterPro" id="IPR001633">
    <property type="entry name" value="EAL_dom"/>
</dbReference>
<sequence length="819" mass="92101">MTLAPDQTDKAQLERIRTLLKLLERAAFVGVWTLDLARDRLEWSEQLAAIHGAPPDYTPARADAFSLYAPEWRDKIEALVATCAESGDPFDEEMQILTLQGRRLWVRTIGHAVRDGDGRIVRIEGALQEISPQGHRVGTLLRHNVSMGGAMSSGEAFATVDREGRFTYVNEQAEKLLGRDAADLLGRAIWSCFQKTVRIRLEEAFRRSMASGEVLEVEELDARLSARIEARGYPFGGGLAVHLRDVTARHKAQEHLRLLESSIARLNDIVIITEAGPFNEPGPRIVFVNEAFERRTGYRREEVLGRTPRLLQGPGTQRRELDRIRAAMEQWQPARVDLINYKKNGEPFWVDLEVSPVWDEARRLTHWVAVGRDITERKTAEEKIQYLAFYDPLTRLPNRQLLLDRLHRALSDKERPREGALMFIDLDNFKVLNDTLGHQKGDQLLQQVAERLRSCVHRGDTVARLGGDEFVILLENNHYKPLDPSAAAHAVSERILGKLGEPYVLSGHLHHSTCSIGVTLFGRSPWTVSELLKQADLAMYQAKNAGRNAVCFFDPEMQAVATANATLATDLRQAWRENQFLIDYQPQVGADGRMSGVEALLRWRHPHRDLVAPADFISTAEETSLIIPIGRWVLEQACAQLAEWARRPDRRHLSIAVNVSVRQFRHPDFVDEVMTAIADAGIAPHKLKLELTESLLAEGIEVTVAKMGSLKDMGVTLSLDDFGMGYSSLSYLKRLPLDQLKIDKAFVKDILTDANDAAIARTIIGLAQSLGLSVIAEGVETREQRDFLAQQGCLEYQGYLFCKPLPIEELEQFIDRQAG</sequence>
<evidence type="ECO:0000313" key="6">
    <source>
        <dbReference type="Proteomes" id="UP000521868"/>
    </source>
</evidence>
<proteinExistence type="predicted"/>
<dbReference type="SUPFAM" id="SSF141868">
    <property type="entry name" value="EAL domain-like"/>
    <property type="match status" value="1"/>
</dbReference>
<dbReference type="SMART" id="SM00052">
    <property type="entry name" value="EAL"/>
    <property type="match status" value="1"/>
</dbReference>
<dbReference type="InterPro" id="IPR029787">
    <property type="entry name" value="Nucleotide_cyclase"/>
</dbReference>
<evidence type="ECO:0000259" key="2">
    <source>
        <dbReference type="PROSITE" id="PS50113"/>
    </source>
</evidence>
<dbReference type="InterPro" id="IPR001610">
    <property type="entry name" value="PAC"/>
</dbReference>
<dbReference type="NCBIfam" id="TIGR00254">
    <property type="entry name" value="GGDEF"/>
    <property type="match status" value="1"/>
</dbReference>
<dbReference type="Pfam" id="PF08447">
    <property type="entry name" value="PAS_3"/>
    <property type="match status" value="1"/>
</dbReference>
<dbReference type="CDD" id="cd01948">
    <property type="entry name" value="EAL"/>
    <property type="match status" value="1"/>
</dbReference>
<evidence type="ECO:0000259" key="4">
    <source>
        <dbReference type="PROSITE" id="PS50887"/>
    </source>
</evidence>
<dbReference type="Proteomes" id="UP000521868">
    <property type="component" value="Unassembled WGS sequence"/>
</dbReference>
<dbReference type="InterPro" id="IPR000160">
    <property type="entry name" value="GGDEF_dom"/>
</dbReference>
<dbReference type="Gene3D" id="3.30.70.270">
    <property type="match status" value="1"/>
</dbReference>
<dbReference type="InterPro" id="IPR013656">
    <property type="entry name" value="PAS_4"/>
</dbReference>
<dbReference type="InterPro" id="IPR000700">
    <property type="entry name" value="PAS-assoc_C"/>
</dbReference>
<reference evidence="5 6" key="1">
    <citation type="journal article" date="2020" name="Nature">
        <title>Bacterial chemolithoautotrophy via manganese oxidation.</title>
        <authorList>
            <person name="Yu H."/>
            <person name="Leadbetter J.R."/>
        </authorList>
    </citation>
    <scope>NUCLEOTIDE SEQUENCE [LARGE SCALE GENOMIC DNA]</scope>
    <source>
        <strain evidence="5 6">RBP-1</strain>
    </source>
</reference>
<evidence type="ECO:0000259" key="1">
    <source>
        <dbReference type="PROSITE" id="PS50112"/>
    </source>
</evidence>
<dbReference type="PANTHER" id="PTHR44757:SF2">
    <property type="entry name" value="BIOFILM ARCHITECTURE MAINTENANCE PROTEIN MBAA"/>
    <property type="match status" value="1"/>
</dbReference>
<dbReference type="PROSITE" id="PS50883">
    <property type="entry name" value="EAL"/>
    <property type="match status" value="1"/>
</dbReference>
<dbReference type="InterPro" id="IPR013655">
    <property type="entry name" value="PAS_fold_3"/>
</dbReference>
<dbReference type="InterPro" id="IPR035919">
    <property type="entry name" value="EAL_sf"/>
</dbReference>
<dbReference type="SMART" id="SM00086">
    <property type="entry name" value="PAC"/>
    <property type="match status" value="2"/>
</dbReference>
<dbReference type="InterPro" id="IPR043128">
    <property type="entry name" value="Rev_trsase/Diguanyl_cyclase"/>
</dbReference>
<dbReference type="Pfam" id="PF08448">
    <property type="entry name" value="PAS_4"/>
    <property type="match status" value="1"/>
</dbReference>
<dbReference type="CDD" id="cd00130">
    <property type="entry name" value="PAS"/>
    <property type="match status" value="2"/>
</dbReference>
<evidence type="ECO:0000259" key="3">
    <source>
        <dbReference type="PROSITE" id="PS50883"/>
    </source>
</evidence>
<dbReference type="FunFam" id="3.20.20.450:FF:000001">
    <property type="entry name" value="Cyclic di-GMP phosphodiesterase yahA"/>
    <property type="match status" value="1"/>
</dbReference>
<dbReference type="SMART" id="SM00267">
    <property type="entry name" value="GGDEF"/>
    <property type="match status" value="1"/>
</dbReference>
<dbReference type="InterPro" id="IPR000014">
    <property type="entry name" value="PAS"/>
</dbReference>
<dbReference type="EMBL" id="VTOX01000010">
    <property type="protein sequence ID" value="NKE68338.1"/>
    <property type="molecule type" value="Genomic_DNA"/>
</dbReference>
<dbReference type="RefSeq" id="WP_168109466.1">
    <property type="nucleotide sequence ID" value="NZ_VTOX01000010.1"/>
</dbReference>
<dbReference type="InterPro" id="IPR035965">
    <property type="entry name" value="PAS-like_dom_sf"/>
</dbReference>
<dbReference type="PROSITE" id="PS50113">
    <property type="entry name" value="PAC"/>
    <property type="match status" value="2"/>
</dbReference>
<name>A0A7X6DJI9_9BURK</name>
<feature type="domain" description="PAC" evidence="2">
    <location>
        <begin position="332"/>
        <end position="386"/>
    </location>
</feature>
<feature type="domain" description="PAC" evidence="2">
    <location>
        <begin position="90"/>
        <end position="142"/>
    </location>
</feature>
<dbReference type="SMART" id="SM00091">
    <property type="entry name" value="PAS"/>
    <property type="match status" value="3"/>
</dbReference>
<dbReference type="SUPFAM" id="SSF55785">
    <property type="entry name" value="PYP-like sensor domain (PAS domain)"/>
    <property type="match status" value="3"/>
</dbReference>
<dbReference type="Gene3D" id="3.20.20.450">
    <property type="entry name" value="EAL domain"/>
    <property type="match status" value="1"/>
</dbReference>
<feature type="domain" description="EAL" evidence="3">
    <location>
        <begin position="564"/>
        <end position="818"/>
    </location>
</feature>
<dbReference type="SUPFAM" id="SSF55073">
    <property type="entry name" value="Nucleotide cyclase"/>
    <property type="match status" value="1"/>
</dbReference>
<gene>
    <name evidence="5" type="ORF">RAMLITH_21195</name>
</gene>
<dbReference type="Pfam" id="PF00563">
    <property type="entry name" value="EAL"/>
    <property type="match status" value="1"/>
</dbReference>
<protein>
    <submittedName>
        <fullName evidence="5">EAL domain-containing protein</fullName>
    </submittedName>
</protein>
<dbReference type="AlphaFoldDB" id="A0A7X6DJI9"/>
<keyword evidence="6" id="KW-1185">Reference proteome</keyword>
<dbReference type="PROSITE" id="PS50112">
    <property type="entry name" value="PAS"/>
    <property type="match status" value="2"/>
</dbReference>